<dbReference type="Gene3D" id="3.20.20.80">
    <property type="entry name" value="Glycosidases"/>
    <property type="match status" value="1"/>
</dbReference>
<sequence length="513" mass="55103">MDPRPVLFAALTGAVLTGGVQAAVAAMPAAPVVQGVGDGAVTTSDVLDRVHVTAADPRSVRLVLDGTPLPVRYDGQRIVPPRLRLPEGTHTLTAQLGVLADFPRAEVSRTFTVDDTPPRISLEPVEAGDLRVPVTVRGVASGAERVMLNGEPVEVGSDGSFSATLPTPPGSVDLTAQDRAGNVTRTEQPVHAKHPGMRGVHMTALAWASPALREPVLQMARDGLIDTVQLDIKDEDGEIGYDSQVPLAREIGAAKGYYDARAVLDQLHAMKIRVVGRLVAFRDPLLAKACWDAGHRERLVQTSDGEAWASGYGDYTFTNFANPEVRDYNIRLAAEAAELGFDDILYDYIRRPEGSLDRMRLPGLTGTPEQAIADFLEQSRDAVHGHGAFLGASVFGIAITRPTQIAQDIPAMSREVDYIAPMVYPSHWGRGEYGIDDPEDAPHDITARSLADFAKQARQGGAITIPWLQAFSMHRTYGPAEVQAQIAAAKENGMDSFLLWNAACRYDPAALGG</sequence>
<protein>
    <recommendedName>
        <fullName evidence="2">DUF4015 domain-containing protein</fullName>
    </recommendedName>
</protein>
<dbReference type="STRING" id="115433.SAMN05421835_101434"/>
<dbReference type="InterPro" id="IPR013783">
    <property type="entry name" value="Ig-like_fold"/>
</dbReference>
<organism evidence="3 4">
    <name type="scientific">Amycolatopsis sacchari</name>
    <dbReference type="NCBI Taxonomy" id="115433"/>
    <lineage>
        <taxon>Bacteria</taxon>
        <taxon>Bacillati</taxon>
        <taxon>Actinomycetota</taxon>
        <taxon>Actinomycetes</taxon>
        <taxon>Pseudonocardiales</taxon>
        <taxon>Pseudonocardiaceae</taxon>
        <taxon>Amycolatopsis</taxon>
    </lineage>
</organism>
<keyword evidence="1" id="KW-0732">Signal</keyword>
<name>A0A1I3K7F1_9PSEU</name>
<evidence type="ECO:0000259" key="2">
    <source>
        <dbReference type="Pfam" id="PF13200"/>
    </source>
</evidence>
<dbReference type="InterPro" id="IPR025275">
    <property type="entry name" value="DUF4015"/>
</dbReference>
<dbReference type="RefSeq" id="WP_091503923.1">
    <property type="nucleotide sequence ID" value="NZ_CBDQZW010000085.1"/>
</dbReference>
<dbReference type="Gene3D" id="2.60.40.10">
    <property type="entry name" value="Immunoglobulins"/>
    <property type="match status" value="1"/>
</dbReference>
<dbReference type="GO" id="GO:0005975">
    <property type="term" value="P:carbohydrate metabolic process"/>
    <property type="evidence" value="ECO:0007669"/>
    <property type="project" value="UniProtKB-ARBA"/>
</dbReference>
<keyword evidence="4" id="KW-1185">Reference proteome</keyword>
<feature type="signal peptide" evidence="1">
    <location>
        <begin position="1"/>
        <end position="22"/>
    </location>
</feature>
<evidence type="ECO:0000313" key="3">
    <source>
        <dbReference type="EMBL" id="SFI68115.1"/>
    </source>
</evidence>
<accession>A0A1I3K7F1</accession>
<evidence type="ECO:0000313" key="4">
    <source>
        <dbReference type="Proteomes" id="UP000199025"/>
    </source>
</evidence>
<dbReference type="Pfam" id="PF13200">
    <property type="entry name" value="DUF4015"/>
    <property type="match status" value="1"/>
</dbReference>
<dbReference type="EMBL" id="FORP01000001">
    <property type="protein sequence ID" value="SFI68115.1"/>
    <property type="molecule type" value="Genomic_DNA"/>
</dbReference>
<proteinExistence type="predicted"/>
<dbReference type="OrthoDB" id="9774125at2"/>
<dbReference type="AlphaFoldDB" id="A0A1I3K7F1"/>
<dbReference type="Proteomes" id="UP000199025">
    <property type="component" value="Unassembled WGS sequence"/>
</dbReference>
<dbReference type="SUPFAM" id="SSF51445">
    <property type="entry name" value="(Trans)glycosidases"/>
    <property type="match status" value="1"/>
</dbReference>
<feature type="chain" id="PRO_5039032124" description="DUF4015 domain-containing protein" evidence="1">
    <location>
        <begin position="23"/>
        <end position="513"/>
    </location>
</feature>
<feature type="domain" description="DUF4015" evidence="2">
    <location>
        <begin position="199"/>
        <end position="506"/>
    </location>
</feature>
<evidence type="ECO:0000256" key="1">
    <source>
        <dbReference type="SAM" id="SignalP"/>
    </source>
</evidence>
<gene>
    <name evidence="3" type="ORF">SAMN05421835_101434</name>
</gene>
<reference evidence="3 4" key="1">
    <citation type="submission" date="2016-10" db="EMBL/GenBank/DDBJ databases">
        <authorList>
            <person name="de Groot N.N."/>
        </authorList>
    </citation>
    <scope>NUCLEOTIDE SEQUENCE [LARGE SCALE GENOMIC DNA]</scope>
    <source>
        <strain evidence="3 4">DSM 44468</strain>
    </source>
</reference>
<dbReference type="InterPro" id="IPR017853">
    <property type="entry name" value="GH"/>
</dbReference>